<organism evidence="1 2">
    <name type="scientific">Caenorhabditis nigoni</name>
    <dbReference type="NCBI Taxonomy" id="1611254"/>
    <lineage>
        <taxon>Eukaryota</taxon>
        <taxon>Metazoa</taxon>
        <taxon>Ecdysozoa</taxon>
        <taxon>Nematoda</taxon>
        <taxon>Chromadorea</taxon>
        <taxon>Rhabditida</taxon>
        <taxon>Rhabditina</taxon>
        <taxon>Rhabditomorpha</taxon>
        <taxon>Rhabditoidea</taxon>
        <taxon>Rhabditidae</taxon>
        <taxon>Peloderinae</taxon>
        <taxon>Caenorhabditis</taxon>
    </lineage>
</organism>
<dbReference type="OrthoDB" id="10334615at2759"/>
<evidence type="ECO:0000313" key="1">
    <source>
        <dbReference type="EMBL" id="PIC17731.1"/>
    </source>
</evidence>
<dbReference type="Proteomes" id="UP000230233">
    <property type="component" value="Chromosome X"/>
</dbReference>
<accession>A0A2G5SSA5</accession>
<evidence type="ECO:0008006" key="3">
    <source>
        <dbReference type="Google" id="ProtNLM"/>
    </source>
</evidence>
<proteinExistence type="predicted"/>
<gene>
    <name evidence="1" type="primary">Cnig_chr_X.g23869</name>
    <name evidence="1" type="ORF">B9Z55_023869</name>
</gene>
<keyword evidence="2" id="KW-1185">Reference proteome</keyword>
<evidence type="ECO:0000313" key="2">
    <source>
        <dbReference type="Proteomes" id="UP000230233"/>
    </source>
</evidence>
<dbReference type="InterPro" id="IPR011009">
    <property type="entry name" value="Kinase-like_dom_sf"/>
</dbReference>
<dbReference type="AlphaFoldDB" id="A0A2G5SSA5"/>
<name>A0A2G5SSA5_9PELO</name>
<dbReference type="SUPFAM" id="SSF56112">
    <property type="entry name" value="Protein kinase-like (PK-like)"/>
    <property type="match status" value="1"/>
</dbReference>
<reference evidence="2" key="1">
    <citation type="submission" date="2017-10" db="EMBL/GenBank/DDBJ databases">
        <title>Rapid genome shrinkage in a self-fertile nematode reveals novel sperm competition proteins.</title>
        <authorList>
            <person name="Yin D."/>
            <person name="Schwarz E.M."/>
            <person name="Thomas C.G."/>
            <person name="Felde R.L."/>
            <person name="Korf I.F."/>
            <person name="Cutter A.D."/>
            <person name="Schartner C.M."/>
            <person name="Ralston E.J."/>
            <person name="Meyer B.J."/>
            <person name="Haag E.S."/>
        </authorList>
    </citation>
    <scope>NUCLEOTIDE SEQUENCE [LARGE SCALE GENOMIC DNA]</scope>
    <source>
        <strain evidence="2">JU1422</strain>
    </source>
</reference>
<dbReference type="EMBL" id="PDUG01000006">
    <property type="protein sequence ID" value="PIC17731.1"/>
    <property type="molecule type" value="Genomic_DNA"/>
</dbReference>
<sequence length="365" mass="42063">MRKCGKTYNAAPIFDNSIEKSIKTVPAHNNMDPNRLEEAHRRLLHAWNTLPREQFERALDNVLLRMNLRQQYIPNRYLHPQMLNFGSHGVICSVRDVFNPNLPLVAKMHWNLHNLDQEKTNYSNLEGLSGFPFFLDAFIMPLGDAVVMGNHFCHMNVFQYVGESLQKIVERSLPISQRNVVTLGYKLFLIIESMHAARLVHRSIQLKHVTLQRKPNDKLQMWLIGLDEALPLDPLPVDNADVVSQDSSPFVDDGNPYQTFDDFISGVYLILRMSGIDLFENTGGDARRIAHQKQRFHQTPLNFVNNETAWIGELYDEIQAQSVNGYNHDQLFRIFHRAIPNFVPTVTPDLEIEYILMGNDTIFLG</sequence>
<protein>
    <recommendedName>
        <fullName evidence="3">Protein kinase domain-containing protein</fullName>
    </recommendedName>
</protein>
<dbReference type="STRING" id="1611254.A0A2G5SSA5"/>
<comment type="caution">
    <text evidence="1">The sequence shown here is derived from an EMBL/GenBank/DDBJ whole genome shotgun (WGS) entry which is preliminary data.</text>
</comment>